<comment type="caution">
    <text evidence="2">The sequence shown here is derived from an EMBL/GenBank/DDBJ whole genome shotgun (WGS) entry which is preliminary data.</text>
</comment>
<keyword evidence="1" id="KW-0472">Membrane</keyword>
<dbReference type="Proteomes" id="UP000807342">
    <property type="component" value="Unassembled WGS sequence"/>
</dbReference>
<dbReference type="OrthoDB" id="2896404at2759"/>
<sequence length="84" mass="9679">MSSRNWDAFKNLSRIDRRLYLTVYLRLIICTLIAGITFIFSMLAFVFRTPQVAQLMYPAGPTCIALVFGTQRHGYFGDLFDHVV</sequence>
<name>A0A9P6C0K0_9AGAR</name>
<evidence type="ECO:0000313" key="3">
    <source>
        <dbReference type="Proteomes" id="UP000807342"/>
    </source>
</evidence>
<organism evidence="2 3">
    <name type="scientific">Macrolepiota fuliginosa MF-IS2</name>
    <dbReference type="NCBI Taxonomy" id="1400762"/>
    <lineage>
        <taxon>Eukaryota</taxon>
        <taxon>Fungi</taxon>
        <taxon>Dikarya</taxon>
        <taxon>Basidiomycota</taxon>
        <taxon>Agaricomycotina</taxon>
        <taxon>Agaricomycetes</taxon>
        <taxon>Agaricomycetidae</taxon>
        <taxon>Agaricales</taxon>
        <taxon>Agaricineae</taxon>
        <taxon>Agaricaceae</taxon>
        <taxon>Macrolepiota</taxon>
    </lineage>
</organism>
<evidence type="ECO:0000313" key="2">
    <source>
        <dbReference type="EMBL" id="KAF9444458.1"/>
    </source>
</evidence>
<accession>A0A9P6C0K0</accession>
<protein>
    <submittedName>
        <fullName evidence="2">Uncharacterized protein</fullName>
    </submittedName>
</protein>
<reference evidence="2" key="1">
    <citation type="submission" date="2020-11" db="EMBL/GenBank/DDBJ databases">
        <authorList>
            <consortium name="DOE Joint Genome Institute"/>
            <person name="Ahrendt S."/>
            <person name="Riley R."/>
            <person name="Andreopoulos W."/>
            <person name="Labutti K."/>
            <person name="Pangilinan J."/>
            <person name="Ruiz-Duenas F.J."/>
            <person name="Barrasa J.M."/>
            <person name="Sanchez-Garcia M."/>
            <person name="Camarero S."/>
            <person name="Miyauchi S."/>
            <person name="Serrano A."/>
            <person name="Linde D."/>
            <person name="Babiker R."/>
            <person name="Drula E."/>
            <person name="Ayuso-Fernandez I."/>
            <person name="Pacheco R."/>
            <person name="Padilla G."/>
            <person name="Ferreira P."/>
            <person name="Barriuso J."/>
            <person name="Kellner H."/>
            <person name="Castanera R."/>
            <person name="Alfaro M."/>
            <person name="Ramirez L."/>
            <person name="Pisabarro A.G."/>
            <person name="Kuo A."/>
            <person name="Tritt A."/>
            <person name="Lipzen A."/>
            <person name="He G."/>
            <person name="Yan M."/>
            <person name="Ng V."/>
            <person name="Cullen D."/>
            <person name="Martin F."/>
            <person name="Rosso M.-N."/>
            <person name="Henrissat B."/>
            <person name="Hibbett D."/>
            <person name="Martinez A.T."/>
            <person name="Grigoriev I.V."/>
        </authorList>
    </citation>
    <scope>NUCLEOTIDE SEQUENCE</scope>
    <source>
        <strain evidence="2">MF-IS2</strain>
    </source>
</reference>
<gene>
    <name evidence="2" type="ORF">P691DRAFT_763371</name>
</gene>
<evidence type="ECO:0000256" key="1">
    <source>
        <dbReference type="SAM" id="Phobius"/>
    </source>
</evidence>
<feature type="transmembrane region" description="Helical" evidence="1">
    <location>
        <begin position="21"/>
        <end position="47"/>
    </location>
</feature>
<dbReference type="EMBL" id="MU151374">
    <property type="protein sequence ID" value="KAF9444458.1"/>
    <property type="molecule type" value="Genomic_DNA"/>
</dbReference>
<keyword evidence="1" id="KW-0812">Transmembrane</keyword>
<keyword evidence="1" id="KW-1133">Transmembrane helix</keyword>
<keyword evidence="3" id="KW-1185">Reference proteome</keyword>
<dbReference type="AlphaFoldDB" id="A0A9P6C0K0"/>
<proteinExistence type="predicted"/>